<evidence type="ECO:0000256" key="5">
    <source>
        <dbReference type="ARBA" id="ARBA00005884"/>
    </source>
</evidence>
<keyword evidence="11" id="KW-0833">Ubl conjugation pathway</keyword>
<dbReference type="InterPro" id="IPR018957">
    <property type="entry name" value="Znf_C3HC4_RING-type"/>
</dbReference>
<comment type="similarity">
    <text evidence="5">Belongs to the RBR family. Ariadne subfamily.</text>
</comment>
<protein>
    <recommendedName>
        <fullName evidence="6">RBR-type E3 ubiquitin transferase</fullName>
        <ecNumber evidence="6">2.3.2.31</ecNumber>
    </recommendedName>
</protein>
<dbReference type="EC" id="2.3.2.31" evidence="6"/>
<evidence type="ECO:0000259" key="15">
    <source>
        <dbReference type="PROSITE" id="PS51873"/>
    </source>
</evidence>
<keyword evidence="8" id="KW-0479">Metal-binding</keyword>
<dbReference type="InterPro" id="IPR002867">
    <property type="entry name" value="IBR_dom"/>
</dbReference>
<dbReference type="Pfam" id="PF22191">
    <property type="entry name" value="IBR_1"/>
    <property type="match status" value="1"/>
</dbReference>
<comment type="cofactor">
    <cofactor evidence="2">
        <name>Zn(2+)</name>
        <dbReference type="ChEBI" id="CHEBI:29105"/>
    </cofactor>
</comment>
<evidence type="ECO:0000256" key="7">
    <source>
        <dbReference type="ARBA" id="ARBA00022679"/>
    </source>
</evidence>
<comment type="catalytic activity">
    <reaction evidence="1">
        <text>[E2 ubiquitin-conjugating enzyme]-S-ubiquitinyl-L-cysteine + [acceptor protein]-L-lysine = [E2 ubiquitin-conjugating enzyme]-L-cysteine + [acceptor protein]-N(6)-ubiquitinyl-L-lysine.</text>
        <dbReference type="EC" id="2.3.2.31"/>
    </reaction>
</comment>
<evidence type="ECO:0000256" key="2">
    <source>
        <dbReference type="ARBA" id="ARBA00001947"/>
    </source>
</evidence>
<evidence type="ECO:0000256" key="3">
    <source>
        <dbReference type="ARBA" id="ARBA00003976"/>
    </source>
</evidence>
<evidence type="ECO:0000256" key="10">
    <source>
        <dbReference type="ARBA" id="ARBA00022771"/>
    </source>
</evidence>
<keyword evidence="9" id="KW-0677">Repeat</keyword>
<evidence type="ECO:0000256" key="11">
    <source>
        <dbReference type="ARBA" id="ARBA00022786"/>
    </source>
</evidence>
<keyword evidence="10 13" id="KW-0863">Zinc-finger</keyword>
<dbReference type="EMBL" id="KI630787">
    <property type="protein sequence ID" value="EYU33205.1"/>
    <property type="molecule type" value="Genomic_DNA"/>
</dbReference>
<dbReference type="UniPathway" id="UPA00143"/>
<dbReference type="eggNOG" id="KOG1815">
    <property type="taxonomic scope" value="Eukaryota"/>
</dbReference>
<dbReference type="CDD" id="cd20346">
    <property type="entry name" value="BRcat_RBR_ANKIB1"/>
    <property type="match status" value="1"/>
</dbReference>
<dbReference type="PANTHER" id="PTHR11685">
    <property type="entry name" value="RBR FAMILY RING FINGER AND IBR DOMAIN-CONTAINING"/>
    <property type="match status" value="1"/>
</dbReference>
<dbReference type="InterPro" id="IPR031127">
    <property type="entry name" value="E3_UB_ligase_RBR"/>
</dbReference>
<dbReference type="AlphaFoldDB" id="A0A022R2Y5"/>
<dbReference type="GO" id="GO:0031624">
    <property type="term" value="F:ubiquitin conjugating enzyme binding"/>
    <property type="evidence" value="ECO:0000318"/>
    <property type="project" value="GO_Central"/>
</dbReference>
<feature type="domain" description="RING-type" evidence="15">
    <location>
        <begin position="78"/>
        <end position="286"/>
    </location>
</feature>
<dbReference type="Pfam" id="PF00097">
    <property type="entry name" value="zf-C3HC4"/>
    <property type="match status" value="1"/>
</dbReference>
<dbReference type="FunFam" id="3.30.40.10:FF:000019">
    <property type="entry name" value="RBR-type E3 ubiquitin transferase"/>
    <property type="match status" value="1"/>
</dbReference>
<evidence type="ECO:0000256" key="8">
    <source>
        <dbReference type="ARBA" id="ARBA00022723"/>
    </source>
</evidence>
<organism evidence="16 17">
    <name type="scientific">Erythranthe guttata</name>
    <name type="common">Yellow monkey flower</name>
    <name type="synonym">Mimulus guttatus</name>
    <dbReference type="NCBI Taxonomy" id="4155"/>
    <lineage>
        <taxon>Eukaryota</taxon>
        <taxon>Viridiplantae</taxon>
        <taxon>Streptophyta</taxon>
        <taxon>Embryophyta</taxon>
        <taxon>Tracheophyta</taxon>
        <taxon>Spermatophyta</taxon>
        <taxon>Magnoliopsida</taxon>
        <taxon>eudicotyledons</taxon>
        <taxon>Gunneridae</taxon>
        <taxon>Pentapetalae</taxon>
        <taxon>asterids</taxon>
        <taxon>lamiids</taxon>
        <taxon>Lamiales</taxon>
        <taxon>Phrymaceae</taxon>
        <taxon>Erythranthe</taxon>
    </lineage>
</organism>
<dbReference type="SMART" id="SM00647">
    <property type="entry name" value="IBR"/>
    <property type="match status" value="2"/>
</dbReference>
<dbReference type="InterPro" id="IPR044066">
    <property type="entry name" value="TRIAD_supradom"/>
</dbReference>
<keyword evidence="12" id="KW-0862">Zinc</keyword>
<dbReference type="GO" id="GO:0006511">
    <property type="term" value="P:ubiquitin-dependent protein catabolic process"/>
    <property type="evidence" value="ECO:0000318"/>
    <property type="project" value="GO_Central"/>
</dbReference>
<evidence type="ECO:0000259" key="14">
    <source>
        <dbReference type="PROSITE" id="PS50089"/>
    </source>
</evidence>
<evidence type="ECO:0000313" key="16">
    <source>
        <dbReference type="EMBL" id="EYU33205.1"/>
    </source>
</evidence>
<dbReference type="Gene3D" id="1.20.120.1750">
    <property type="match status" value="1"/>
</dbReference>
<dbReference type="GO" id="GO:0000151">
    <property type="term" value="C:ubiquitin ligase complex"/>
    <property type="evidence" value="ECO:0000318"/>
    <property type="project" value="GO_Central"/>
</dbReference>
<dbReference type="InterPro" id="IPR001841">
    <property type="entry name" value="Znf_RING"/>
</dbReference>
<evidence type="ECO:0000256" key="1">
    <source>
        <dbReference type="ARBA" id="ARBA00001798"/>
    </source>
</evidence>
<reference evidence="16 17" key="1">
    <citation type="journal article" date="2013" name="Proc. Natl. Acad. Sci. U.S.A.">
        <title>Fine-scale variation in meiotic recombination in Mimulus inferred from population shotgun sequencing.</title>
        <authorList>
            <person name="Hellsten U."/>
            <person name="Wright K.M."/>
            <person name="Jenkins J."/>
            <person name="Shu S."/>
            <person name="Yuan Y."/>
            <person name="Wessler S.R."/>
            <person name="Schmutz J."/>
            <person name="Willis J.H."/>
            <person name="Rokhsar D.S."/>
        </authorList>
    </citation>
    <scope>NUCLEOTIDE SEQUENCE [LARGE SCALE GENOMIC DNA]</scope>
    <source>
        <strain evidence="17">cv. DUN x IM62</strain>
    </source>
</reference>
<evidence type="ECO:0000313" key="17">
    <source>
        <dbReference type="Proteomes" id="UP000030748"/>
    </source>
</evidence>
<dbReference type="Proteomes" id="UP000030748">
    <property type="component" value="Unassembled WGS sequence"/>
</dbReference>
<dbReference type="PROSITE" id="PS51873">
    <property type="entry name" value="TRIAD"/>
    <property type="match status" value="1"/>
</dbReference>
<dbReference type="GO" id="GO:0005737">
    <property type="term" value="C:cytoplasm"/>
    <property type="evidence" value="ECO:0000318"/>
    <property type="project" value="GO_Central"/>
</dbReference>
<gene>
    <name evidence="16" type="ORF">MIMGU_mgv1a024893mg</name>
</gene>
<comment type="pathway">
    <text evidence="4">Protein modification; protein ubiquitination.</text>
</comment>
<dbReference type="GO" id="GO:0008270">
    <property type="term" value="F:zinc ion binding"/>
    <property type="evidence" value="ECO:0007669"/>
    <property type="project" value="UniProtKB-KW"/>
</dbReference>
<accession>A0A022R2Y5</accession>
<dbReference type="PROSITE" id="PS00518">
    <property type="entry name" value="ZF_RING_1"/>
    <property type="match status" value="1"/>
</dbReference>
<evidence type="ECO:0000256" key="4">
    <source>
        <dbReference type="ARBA" id="ARBA00004906"/>
    </source>
</evidence>
<evidence type="ECO:0000256" key="13">
    <source>
        <dbReference type="PROSITE-ProRule" id="PRU00175"/>
    </source>
</evidence>
<keyword evidence="17" id="KW-1185">Reference proteome</keyword>
<evidence type="ECO:0000256" key="6">
    <source>
        <dbReference type="ARBA" id="ARBA00012251"/>
    </source>
</evidence>
<proteinExistence type="inferred from homology"/>
<evidence type="ECO:0000256" key="12">
    <source>
        <dbReference type="ARBA" id="ARBA00022833"/>
    </source>
</evidence>
<dbReference type="PROSITE" id="PS50089">
    <property type="entry name" value="ZF_RING_2"/>
    <property type="match status" value="1"/>
</dbReference>
<dbReference type="GO" id="GO:0061630">
    <property type="term" value="F:ubiquitin protein ligase activity"/>
    <property type="evidence" value="ECO:0000318"/>
    <property type="project" value="GO_Central"/>
</dbReference>
<dbReference type="Pfam" id="PF01485">
    <property type="entry name" value="IBR"/>
    <property type="match status" value="1"/>
</dbReference>
<dbReference type="GO" id="GO:0016567">
    <property type="term" value="P:protein ubiquitination"/>
    <property type="evidence" value="ECO:0007669"/>
    <property type="project" value="UniProtKB-UniPathway"/>
</dbReference>
<name>A0A022R2Y5_ERYGU</name>
<dbReference type="InterPro" id="IPR017907">
    <property type="entry name" value="Znf_RING_CS"/>
</dbReference>
<feature type="domain" description="RING-type" evidence="14">
    <location>
        <begin position="82"/>
        <end position="130"/>
    </location>
</feature>
<keyword evidence="7" id="KW-0808">Transferase</keyword>
<dbReference type="SUPFAM" id="SSF57850">
    <property type="entry name" value="RING/U-box"/>
    <property type="match status" value="3"/>
</dbReference>
<sequence length="522" mass="60717">MNQKNYTILNENRIRQLQNNDISIVSTHLFISRGLAFTLLRRNNWSTNSVFDEWFSDEDKVRKSVGLLPAAQESLKPDNYLCKICFDKIEPDVKTLSCGPCSHPFCPDCWKSYVSSSIKDGPGCLSLRCPEPECKAMVGPEFVESLASEEDKDKYYRYLLRSYVEGSQNRKWCPGPTCDLAVQIIDGSENNYEEVNCDCSHRFCWNCKEEPHRPVDCQIVDKWRSENNDTWIRAFTKPCPKCGRNIEKNKGCNHMTCRIPCGHNFCWLCLGPWKHDGTHIYCKEYEDRDQEANTYYAFHYQKWASNHESRETAMKNLRRVKNGLIQNVADFELQFVIEALEQIVESRRVLKWSFAYGYYLPSTETRKIVSLHNLQEEAEAVVEKLQHFYDKEIVKYANINFPSDKLTDFRGKLVDMTNVTRNCIEKLVIKGLVNDVSEAKTYCSLFKVSLVENRPQATKTCDETRTLATKLGLLRRFIFRRNGGPNSSPMVPPQRLRRILYFVVKEATKPLFVAKSRFYIIN</sequence>
<comment type="function">
    <text evidence="3">Might act as an E3 ubiquitin-protein ligase, or as part of E3 complex, which accepts ubiquitin from specific E2 ubiquitin-conjugating enzymes and then transfers it to substrates.</text>
</comment>
<evidence type="ECO:0000256" key="9">
    <source>
        <dbReference type="ARBA" id="ARBA00022737"/>
    </source>
</evidence>
<dbReference type="InterPro" id="IPR013083">
    <property type="entry name" value="Znf_RING/FYVE/PHD"/>
</dbReference>
<dbReference type="Gene3D" id="3.30.40.10">
    <property type="entry name" value="Zinc/RING finger domain, C3HC4 (zinc finger)"/>
    <property type="match status" value="1"/>
</dbReference>
<dbReference type="STRING" id="4155.A0A022R2Y5"/>